<feature type="transmembrane region" description="Helical" evidence="1">
    <location>
        <begin position="135"/>
        <end position="152"/>
    </location>
</feature>
<dbReference type="AlphaFoldDB" id="A0A6N6RLW9"/>
<dbReference type="EMBL" id="WBVO01000001">
    <property type="protein sequence ID" value="KAB2814567.1"/>
    <property type="molecule type" value="Genomic_DNA"/>
</dbReference>
<keyword evidence="1" id="KW-1133">Transmembrane helix</keyword>
<proteinExistence type="predicted"/>
<comment type="caution">
    <text evidence="2">The sequence shown here is derived from an EMBL/GenBank/DDBJ whole genome shotgun (WGS) entry which is preliminary data.</text>
</comment>
<evidence type="ECO:0000313" key="2">
    <source>
        <dbReference type="EMBL" id="KAB2814567.1"/>
    </source>
</evidence>
<evidence type="ECO:0000313" key="3">
    <source>
        <dbReference type="Proteomes" id="UP000468650"/>
    </source>
</evidence>
<protein>
    <submittedName>
        <fullName evidence="2">Uncharacterized protein</fullName>
    </submittedName>
</protein>
<dbReference type="InterPro" id="IPR036259">
    <property type="entry name" value="MFS_trans_sf"/>
</dbReference>
<keyword evidence="1" id="KW-0812">Transmembrane</keyword>
<evidence type="ECO:0000256" key="1">
    <source>
        <dbReference type="SAM" id="Phobius"/>
    </source>
</evidence>
<dbReference type="Gene3D" id="1.20.1250.20">
    <property type="entry name" value="MFS general substrate transporter like domains"/>
    <property type="match status" value="1"/>
</dbReference>
<keyword evidence="3" id="KW-1185">Reference proteome</keyword>
<organism evidence="2 3">
    <name type="scientific">Phaeocystidibacter luteus</name>
    <dbReference type="NCBI Taxonomy" id="911197"/>
    <lineage>
        <taxon>Bacteria</taxon>
        <taxon>Pseudomonadati</taxon>
        <taxon>Bacteroidota</taxon>
        <taxon>Flavobacteriia</taxon>
        <taxon>Flavobacteriales</taxon>
        <taxon>Phaeocystidibacteraceae</taxon>
        <taxon>Phaeocystidibacter</taxon>
    </lineage>
</organism>
<sequence length="228" mass="26706">MNYYYSYFNIEIHHYLTPIEYLLPMLDLLGIFIMALLFTIITVVFLFNVRTSKSKADDENDHSKKKELSQGARIWLNGMWIFFLVVFAAGSFFIYLQGTLQQKDTWGIVLHLFISFGLLMTLFFNNDQIDYTRKYGFVVAVMMLFSAFSIVHSNRTNELIKIFEEQVHSKYYTYESENFSIESGGDLYYLGESHEYLFMFQLSDSTSIVINKLNGHRSTFKKATSIID</sequence>
<accession>A0A6N6RLW9</accession>
<dbReference type="RefSeq" id="WP_151666145.1">
    <property type="nucleotide sequence ID" value="NZ_WBVO01000001.1"/>
</dbReference>
<feature type="transmembrane region" description="Helical" evidence="1">
    <location>
        <begin position="28"/>
        <end position="47"/>
    </location>
</feature>
<gene>
    <name evidence="2" type="ORF">F8C67_02170</name>
</gene>
<keyword evidence="1" id="KW-0472">Membrane</keyword>
<dbReference type="Proteomes" id="UP000468650">
    <property type="component" value="Unassembled WGS sequence"/>
</dbReference>
<feature type="transmembrane region" description="Helical" evidence="1">
    <location>
        <begin position="74"/>
        <end position="94"/>
    </location>
</feature>
<reference evidence="2 3" key="1">
    <citation type="submission" date="2019-09" db="EMBL/GenBank/DDBJ databases">
        <title>Genomes of family Cryomorphaceae.</title>
        <authorList>
            <person name="Bowman J.P."/>
        </authorList>
    </citation>
    <scope>NUCLEOTIDE SEQUENCE [LARGE SCALE GENOMIC DNA]</scope>
    <source>
        <strain evidence="2 3">LMG 25704</strain>
    </source>
</reference>
<name>A0A6N6RLW9_9FLAO</name>
<feature type="transmembrane region" description="Helical" evidence="1">
    <location>
        <begin position="106"/>
        <end position="123"/>
    </location>
</feature>